<feature type="domain" description="Aldehyde dehydrogenase" evidence="5">
    <location>
        <begin position="27"/>
        <end position="488"/>
    </location>
</feature>
<dbReference type="SUPFAM" id="SSF53720">
    <property type="entry name" value="ALDH-like"/>
    <property type="match status" value="1"/>
</dbReference>
<keyword evidence="2 4" id="KW-0560">Oxidoreductase</keyword>
<dbReference type="GO" id="GO:0016620">
    <property type="term" value="F:oxidoreductase activity, acting on the aldehyde or oxo group of donors, NAD or NADP as acceptor"/>
    <property type="evidence" value="ECO:0007669"/>
    <property type="project" value="InterPro"/>
</dbReference>
<dbReference type="EMBL" id="CP001962">
    <property type="protein sequence ID" value="ADW22288.1"/>
    <property type="molecule type" value="Genomic_DNA"/>
</dbReference>
<evidence type="ECO:0000256" key="4">
    <source>
        <dbReference type="RuleBase" id="RU003345"/>
    </source>
</evidence>
<dbReference type="PANTHER" id="PTHR11699">
    <property type="entry name" value="ALDEHYDE DEHYDROGENASE-RELATED"/>
    <property type="match status" value="1"/>
</dbReference>
<proteinExistence type="inferred from homology"/>
<feature type="active site" evidence="3">
    <location>
        <position position="264"/>
    </location>
</feature>
<dbReference type="AlphaFoldDB" id="E8PLD9"/>
<sequence length="493" mass="53066">MRLPLPEKAEAFLKRVGPLYLGGTFRKAATGEVFPVLNPATGEVLARVARGGKEDVDQAVALARKALEGSWGRTSPDERGRLLFRLSELIEAHADTLAALEALNVGKPYAEARTADIPLVAQHFRYFAGWATKWGGEVLPVSFPGEYLAYTRREPVGVVGAITPWNFPLLIASWKLAPALAVGCTVILKPSELTPLTALYLAELMEEAGFPKGTVSVIPGYGEEAGAALVAHPGVDKISFTGSVEVGKGILKQAAETLKRVTLELGGKSPVILLEDADPKRVLKGALFASFFNQGEVCAAGSRLFVPKSKLDYFLENLVTGAQAIQQGHPLDPRTQMGPLISREHMERVLGYVQRGLEEGATLLTGGEPNPGAGPGFFVKPTIFLAEDGQTIAREEIFGPVLSVLPYEDPEEVARRANATPYGLAAGIFGQDMRRAIRLAHALKAGTVWINGYLLLDAASPWGGYKESGIGREMGRYALEHYTEVKSVWLNLT</sequence>
<dbReference type="PROSITE" id="PS00687">
    <property type="entry name" value="ALDEHYDE_DEHYDR_GLU"/>
    <property type="match status" value="1"/>
</dbReference>
<dbReference type="Gene3D" id="3.40.309.10">
    <property type="entry name" value="Aldehyde Dehydrogenase, Chain A, domain 2"/>
    <property type="match status" value="1"/>
</dbReference>
<dbReference type="FunFam" id="3.40.309.10:FF:000012">
    <property type="entry name" value="Betaine aldehyde dehydrogenase"/>
    <property type="match status" value="1"/>
</dbReference>
<evidence type="ECO:0000259" key="5">
    <source>
        <dbReference type="Pfam" id="PF00171"/>
    </source>
</evidence>
<dbReference type="InterPro" id="IPR016160">
    <property type="entry name" value="Ald_DH_CS_CYS"/>
</dbReference>
<dbReference type="Pfam" id="PF00171">
    <property type="entry name" value="Aldedh"/>
    <property type="match status" value="1"/>
</dbReference>
<evidence type="ECO:0000256" key="2">
    <source>
        <dbReference type="ARBA" id="ARBA00023002"/>
    </source>
</evidence>
<dbReference type="KEGG" id="tsc:TSC_c16730"/>
<organism evidence="6 7">
    <name type="scientific">Thermus scotoductus (strain ATCC 700910 / SA-01)</name>
    <dbReference type="NCBI Taxonomy" id="743525"/>
    <lineage>
        <taxon>Bacteria</taxon>
        <taxon>Thermotogati</taxon>
        <taxon>Deinococcota</taxon>
        <taxon>Deinococci</taxon>
        <taxon>Thermales</taxon>
        <taxon>Thermaceae</taxon>
        <taxon>Thermus</taxon>
    </lineage>
</organism>
<evidence type="ECO:0000313" key="7">
    <source>
        <dbReference type="Proteomes" id="UP000008087"/>
    </source>
</evidence>
<evidence type="ECO:0000313" key="6">
    <source>
        <dbReference type="EMBL" id="ADW22288.1"/>
    </source>
</evidence>
<dbReference type="Proteomes" id="UP000008087">
    <property type="component" value="Chromosome"/>
</dbReference>
<gene>
    <name evidence="6" type="ordered locus">TSC_c16730</name>
</gene>
<dbReference type="InterPro" id="IPR029510">
    <property type="entry name" value="Ald_DH_CS_GLU"/>
</dbReference>
<protein>
    <submittedName>
        <fullName evidence="6">Aldehyde dehydrogenase</fullName>
    </submittedName>
</protein>
<dbReference type="InterPro" id="IPR016162">
    <property type="entry name" value="Ald_DH_N"/>
</dbReference>
<dbReference type="InterPro" id="IPR016163">
    <property type="entry name" value="Ald_DH_C"/>
</dbReference>
<comment type="similarity">
    <text evidence="1 4">Belongs to the aldehyde dehydrogenase family.</text>
</comment>
<name>E8PLD9_THESS</name>
<dbReference type="HOGENOM" id="CLU_005391_0_2_0"/>
<dbReference type="InterPro" id="IPR016161">
    <property type="entry name" value="Ald_DH/histidinol_DH"/>
</dbReference>
<dbReference type="RefSeq" id="WP_015717556.1">
    <property type="nucleotide sequence ID" value="NC_014974.1"/>
</dbReference>
<evidence type="ECO:0000256" key="3">
    <source>
        <dbReference type="PROSITE-ProRule" id="PRU10007"/>
    </source>
</evidence>
<reference evidence="6 7" key="2">
    <citation type="journal article" date="2011" name="BMC Genomics">
        <title>Sequence of the hyperplastic genome of the naturally competent Thermus scotoductus SA-01.</title>
        <authorList>
            <person name="Gounder K."/>
            <person name="Brzuszkiewicz E."/>
            <person name="Liesegang H."/>
            <person name="Wollherr A."/>
            <person name="Daniel R."/>
            <person name="Gottschalk G."/>
            <person name="Reva O."/>
            <person name="Kumwenda B."/>
            <person name="Srivastava M."/>
            <person name="Bricio C."/>
            <person name="Berenguer J."/>
            <person name="van Heerden E."/>
            <person name="Litthauer D."/>
        </authorList>
    </citation>
    <scope>NUCLEOTIDE SEQUENCE [LARGE SCALE GENOMIC DNA]</scope>
    <source>
        <strain evidence="7">ATCC 700910 / SA-01</strain>
    </source>
</reference>
<dbReference type="FunFam" id="3.40.605.10:FF:000026">
    <property type="entry name" value="Aldehyde dehydrogenase, putative"/>
    <property type="match status" value="1"/>
</dbReference>
<reference evidence="7" key="1">
    <citation type="submission" date="2010-03" db="EMBL/GenBank/DDBJ databases">
        <title>The genome sequence of Thermus scotoductus SA-01.</title>
        <authorList>
            <person name="Gounder K."/>
            <person name="Liesegang H."/>
            <person name="Brzuszkiewicz E."/>
            <person name="Wollherr A."/>
            <person name="Daniel R."/>
            <person name="Gottschalk G."/>
            <person name="van Heerden E."/>
            <person name="Litthauer D."/>
        </authorList>
    </citation>
    <scope>NUCLEOTIDE SEQUENCE [LARGE SCALE GENOMIC DNA]</scope>
    <source>
        <strain evidence="7">ATCC 700910 / SA-01</strain>
    </source>
</reference>
<dbReference type="FunFam" id="3.40.605.10:FF:000007">
    <property type="entry name" value="NAD/NADP-dependent betaine aldehyde dehydrogenase"/>
    <property type="match status" value="1"/>
</dbReference>
<dbReference type="PROSITE" id="PS00070">
    <property type="entry name" value="ALDEHYDE_DEHYDR_CYS"/>
    <property type="match status" value="1"/>
</dbReference>
<dbReference type="STRING" id="743525.TSC_c16730"/>
<dbReference type="eggNOG" id="COG1012">
    <property type="taxonomic scope" value="Bacteria"/>
</dbReference>
<accession>E8PLD9</accession>
<dbReference type="Gene3D" id="3.40.605.10">
    <property type="entry name" value="Aldehyde Dehydrogenase, Chain A, domain 1"/>
    <property type="match status" value="1"/>
</dbReference>
<evidence type="ECO:0000256" key="1">
    <source>
        <dbReference type="ARBA" id="ARBA00009986"/>
    </source>
</evidence>
<dbReference type="InterPro" id="IPR015590">
    <property type="entry name" value="Aldehyde_DH_dom"/>
</dbReference>